<dbReference type="PANTHER" id="PTHR22950">
    <property type="entry name" value="AMINO ACID TRANSPORTER"/>
    <property type="match status" value="1"/>
</dbReference>
<organism evidence="10 11">
    <name type="scientific">Tritrichomonas musculus</name>
    <dbReference type="NCBI Taxonomy" id="1915356"/>
    <lineage>
        <taxon>Eukaryota</taxon>
        <taxon>Metamonada</taxon>
        <taxon>Parabasalia</taxon>
        <taxon>Tritrichomonadida</taxon>
        <taxon>Tritrichomonadidae</taxon>
        <taxon>Tritrichomonas</taxon>
    </lineage>
</organism>
<keyword evidence="4 8" id="KW-0812">Transmembrane</keyword>
<comment type="caution">
    <text evidence="10">The sequence shown here is derived from an EMBL/GenBank/DDBJ whole genome shotgun (WGS) entry which is preliminary data.</text>
</comment>
<feature type="transmembrane region" description="Helical" evidence="8">
    <location>
        <begin position="20"/>
        <end position="39"/>
    </location>
</feature>
<feature type="transmembrane region" description="Helical" evidence="8">
    <location>
        <begin position="45"/>
        <end position="65"/>
    </location>
</feature>
<comment type="subcellular location">
    <subcellularLocation>
        <location evidence="1">Membrane</location>
        <topology evidence="1">Multi-pass membrane protein</topology>
    </subcellularLocation>
</comment>
<evidence type="ECO:0000256" key="7">
    <source>
        <dbReference type="ARBA" id="ARBA00023136"/>
    </source>
</evidence>
<feature type="transmembrane region" description="Helical" evidence="8">
    <location>
        <begin position="216"/>
        <end position="234"/>
    </location>
</feature>
<dbReference type="Pfam" id="PF01490">
    <property type="entry name" value="Aa_trans"/>
    <property type="match status" value="1"/>
</dbReference>
<feature type="transmembrane region" description="Helical" evidence="8">
    <location>
        <begin position="254"/>
        <end position="276"/>
    </location>
</feature>
<keyword evidence="3" id="KW-0813">Transport</keyword>
<evidence type="ECO:0000256" key="2">
    <source>
        <dbReference type="ARBA" id="ARBA00008066"/>
    </source>
</evidence>
<feature type="transmembrane region" description="Helical" evidence="8">
    <location>
        <begin position="297"/>
        <end position="319"/>
    </location>
</feature>
<evidence type="ECO:0000256" key="4">
    <source>
        <dbReference type="ARBA" id="ARBA00022692"/>
    </source>
</evidence>
<evidence type="ECO:0000256" key="1">
    <source>
        <dbReference type="ARBA" id="ARBA00004141"/>
    </source>
</evidence>
<dbReference type="Proteomes" id="UP001470230">
    <property type="component" value="Unassembled WGS sequence"/>
</dbReference>
<comment type="similarity">
    <text evidence="2">Belongs to the amino acid/polyamine transporter 2 family.</text>
</comment>
<dbReference type="InterPro" id="IPR013057">
    <property type="entry name" value="AA_transpt_TM"/>
</dbReference>
<keyword evidence="7 8" id="KW-0472">Membrane</keyword>
<evidence type="ECO:0000256" key="3">
    <source>
        <dbReference type="ARBA" id="ARBA00022448"/>
    </source>
</evidence>
<evidence type="ECO:0000313" key="11">
    <source>
        <dbReference type="Proteomes" id="UP001470230"/>
    </source>
</evidence>
<keyword evidence="5" id="KW-0029">Amino-acid transport</keyword>
<feature type="transmembrane region" description="Helical" evidence="8">
    <location>
        <begin position="339"/>
        <end position="359"/>
    </location>
</feature>
<keyword evidence="11" id="KW-1185">Reference proteome</keyword>
<evidence type="ECO:0000259" key="9">
    <source>
        <dbReference type="Pfam" id="PF01490"/>
    </source>
</evidence>
<reference evidence="10 11" key="1">
    <citation type="submission" date="2024-04" db="EMBL/GenBank/DDBJ databases">
        <title>Tritrichomonas musculus Genome.</title>
        <authorList>
            <person name="Alves-Ferreira E."/>
            <person name="Grigg M."/>
            <person name="Lorenzi H."/>
            <person name="Galac M."/>
        </authorList>
    </citation>
    <scope>NUCLEOTIDE SEQUENCE [LARGE SCALE GENOMIC DNA]</scope>
    <source>
        <strain evidence="10 11">EAF2021</strain>
    </source>
</reference>
<dbReference type="EMBL" id="JAPFFF010000012">
    <property type="protein sequence ID" value="KAK8876449.1"/>
    <property type="molecule type" value="Genomic_DNA"/>
</dbReference>
<evidence type="ECO:0000256" key="5">
    <source>
        <dbReference type="ARBA" id="ARBA00022970"/>
    </source>
</evidence>
<evidence type="ECO:0000256" key="6">
    <source>
        <dbReference type="ARBA" id="ARBA00022989"/>
    </source>
</evidence>
<feature type="transmembrane region" description="Helical" evidence="8">
    <location>
        <begin position="85"/>
        <end position="107"/>
    </location>
</feature>
<feature type="transmembrane region" description="Helical" evidence="8">
    <location>
        <begin position="170"/>
        <end position="195"/>
    </location>
</feature>
<keyword evidence="6 8" id="KW-1133">Transmembrane helix</keyword>
<feature type="transmembrane region" description="Helical" evidence="8">
    <location>
        <begin position="371"/>
        <end position="389"/>
    </location>
</feature>
<evidence type="ECO:0000256" key="8">
    <source>
        <dbReference type="SAM" id="Phobius"/>
    </source>
</evidence>
<dbReference type="PANTHER" id="PTHR22950:SF458">
    <property type="entry name" value="SODIUM-COUPLED NEUTRAL AMINO ACID TRANSPORTER 11-RELATED"/>
    <property type="match status" value="1"/>
</dbReference>
<evidence type="ECO:0000313" key="10">
    <source>
        <dbReference type="EMBL" id="KAK8876449.1"/>
    </source>
</evidence>
<proteinExistence type="inferred from homology"/>
<feature type="transmembrane region" description="Helical" evidence="8">
    <location>
        <begin position="145"/>
        <end position="164"/>
    </location>
</feature>
<gene>
    <name evidence="10" type="ORF">M9Y10_006658</name>
</gene>
<feature type="transmembrane region" description="Helical" evidence="8">
    <location>
        <begin position="395"/>
        <end position="417"/>
    </location>
</feature>
<feature type="domain" description="Amino acid transporter transmembrane" evidence="9">
    <location>
        <begin position="20"/>
        <end position="416"/>
    </location>
</feature>
<protein>
    <recommendedName>
        <fullName evidence="9">Amino acid transporter transmembrane domain-containing protein</fullName>
    </recommendedName>
</protein>
<name>A0ABR2JFB7_9EUKA</name>
<accession>A0ABR2JFB7</accession>
<sequence>MKLKRETGDNRPFFQHLGQLSFAEFIFCCLNSLIGTGVLRLGSAFASGLLFSHVLNILIAIVSLYSLKLYVLSASCFHESTFEEIWSATFSRTTVIIPAICSILSSISNIVSYLSFLQGSVVTILSMIIKMALDNTEATINSIEKYTFLIGVMIVFVVCVPISFSNNIHLIFQLSIVSVSCFLFILIYVIIRFFLMISKNGFDPNKRFKLVDFNSHISGSISSFTFAYLLYPFAWPGLRHSKNPTPRNLSKTFYVTIGACYVLYSLMGTFCYFSFFDENTGGIILDYYPSDTITDQILLIIGHSSTFIYIMLTIPNVLNSARYILLNTLHKKDEFPKDVWVPIGIMISFISLVLANITSGISNYIFIVRDLLTLVQLFIFPPIFYLRGYGTKNKLHFVCSILELILGVVAIGFIIYADCFE</sequence>